<evidence type="ECO:0000256" key="3">
    <source>
        <dbReference type="ARBA" id="ARBA00023002"/>
    </source>
</evidence>
<evidence type="ECO:0000259" key="4">
    <source>
        <dbReference type="Pfam" id="PF05368"/>
    </source>
</evidence>
<gene>
    <name evidence="5" type="ORF">THASP1DRAFT_22370</name>
</gene>
<feature type="domain" description="NmrA-like" evidence="4">
    <location>
        <begin position="6"/>
        <end position="235"/>
    </location>
</feature>
<evidence type="ECO:0000256" key="2">
    <source>
        <dbReference type="ARBA" id="ARBA00022857"/>
    </source>
</evidence>
<dbReference type="SUPFAM" id="SSF51735">
    <property type="entry name" value="NAD(P)-binding Rossmann-fold domains"/>
    <property type="match status" value="1"/>
</dbReference>
<dbReference type="Proteomes" id="UP000271241">
    <property type="component" value="Unassembled WGS sequence"/>
</dbReference>
<sequence>MTIINVTIAGGSGDLGGKLVQAFLADDSYQVNVLSRVNSDSKGLDQLRKQGVSVITVDYNQFDELVKALQGTDILICTLHYAIVDELQPVLFRAAKAAGVRRVVPSDFSSENEAFQRLVCPDPAATERNIIEAQLEYTRYFCGAFYCYLTTSHVGVNLENRSVTVVGKGDKPFSLAHQEDLARFVAASLKDPRSRNARLGFESCTITFNELIAAIEKHSGIKLNVTRLPSDPSLDFSGEDIMREDVINNLFSYAADLEIAGPHKITNGICPSVHLTTLDTYLADFFSKKA</sequence>
<name>A0A4P9XUD6_9FUNG</name>
<dbReference type="Gene3D" id="3.40.50.720">
    <property type="entry name" value="NAD(P)-binding Rossmann-like Domain"/>
    <property type="match status" value="1"/>
</dbReference>
<accession>A0A4P9XUD6</accession>
<dbReference type="GO" id="GO:0016491">
    <property type="term" value="F:oxidoreductase activity"/>
    <property type="evidence" value="ECO:0007669"/>
    <property type="project" value="UniProtKB-KW"/>
</dbReference>
<keyword evidence="2" id="KW-0521">NADP</keyword>
<dbReference type="PANTHER" id="PTHR47706">
    <property type="entry name" value="NMRA-LIKE FAMILY PROTEIN"/>
    <property type="match status" value="1"/>
</dbReference>
<dbReference type="Pfam" id="PF05368">
    <property type="entry name" value="NmrA"/>
    <property type="match status" value="1"/>
</dbReference>
<evidence type="ECO:0000256" key="1">
    <source>
        <dbReference type="ARBA" id="ARBA00005725"/>
    </source>
</evidence>
<evidence type="ECO:0000313" key="6">
    <source>
        <dbReference type="Proteomes" id="UP000271241"/>
    </source>
</evidence>
<comment type="similarity">
    <text evidence="1">Belongs to the NmrA-type oxidoreductase family. Isoflavone reductase subfamily.</text>
</comment>
<reference evidence="6" key="1">
    <citation type="journal article" date="2018" name="Nat. Microbiol.">
        <title>Leveraging single-cell genomics to expand the fungal tree of life.</title>
        <authorList>
            <person name="Ahrendt S.R."/>
            <person name="Quandt C.A."/>
            <person name="Ciobanu D."/>
            <person name="Clum A."/>
            <person name="Salamov A."/>
            <person name="Andreopoulos B."/>
            <person name="Cheng J.F."/>
            <person name="Woyke T."/>
            <person name="Pelin A."/>
            <person name="Henrissat B."/>
            <person name="Reynolds N.K."/>
            <person name="Benny G.L."/>
            <person name="Smith M.E."/>
            <person name="James T.Y."/>
            <person name="Grigoriev I.V."/>
        </authorList>
    </citation>
    <scope>NUCLEOTIDE SEQUENCE [LARGE SCALE GENOMIC DNA]</scope>
    <source>
        <strain evidence="6">RSA 1356</strain>
    </source>
</reference>
<dbReference type="InterPro" id="IPR008030">
    <property type="entry name" value="NmrA-like"/>
</dbReference>
<dbReference type="AlphaFoldDB" id="A0A4P9XUD6"/>
<protein>
    <recommendedName>
        <fullName evidence="4">NmrA-like domain-containing protein</fullName>
    </recommendedName>
</protein>
<dbReference type="Gene3D" id="3.90.25.10">
    <property type="entry name" value="UDP-galactose 4-epimerase, domain 1"/>
    <property type="match status" value="1"/>
</dbReference>
<proteinExistence type="inferred from homology"/>
<dbReference type="PANTHER" id="PTHR47706:SF4">
    <property type="entry name" value="NMRA-LIKE DOMAIN-CONTAINING PROTEIN"/>
    <property type="match status" value="1"/>
</dbReference>
<keyword evidence="6" id="KW-1185">Reference proteome</keyword>
<dbReference type="EMBL" id="KZ992486">
    <property type="protein sequence ID" value="RKP09823.1"/>
    <property type="molecule type" value="Genomic_DNA"/>
</dbReference>
<dbReference type="InterPro" id="IPR051609">
    <property type="entry name" value="NmrA/Isoflavone_reductase-like"/>
</dbReference>
<dbReference type="STRING" id="78915.A0A4P9XUD6"/>
<keyword evidence="3" id="KW-0560">Oxidoreductase</keyword>
<evidence type="ECO:0000313" key="5">
    <source>
        <dbReference type="EMBL" id="RKP09823.1"/>
    </source>
</evidence>
<dbReference type="InterPro" id="IPR036291">
    <property type="entry name" value="NAD(P)-bd_dom_sf"/>
</dbReference>
<dbReference type="OrthoDB" id="9984533at2759"/>
<organism evidence="5 6">
    <name type="scientific">Thamnocephalis sphaerospora</name>
    <dbReference type="NCBI Taxonomy" id="78915"/>
    <lineage>
        <taxon>Eukaryota</taxon>
        <taxon>Fungi</taxon>
        <taxon>Fungi incertae sedis</taxon>
        <taxon>Zoopagomycota</taxon>
        <taxon>Zoopagomycotina</taxon>
        <taxon>Zoopagomycetes</taxon>
        <taxon>Zoopagales</taxon>
        <taxon>Sigmoideomycetaceae</taxon>
        <taxon>Thamnocephalis</taxon>
    </lineage>
</organism>